<dbReference type="RefSeq" id="WP_100747396.1">
    <property type="nucleotide sequence ID" value="NZ_NPEF02000004.1"/>
</dbReference>
<evidence type="ECO:0000256" key="10">
    <source>
        <dbReference type="PIRNR" id="PIRNR015601"/>
    </source>
</evidence>
<sequence length="254" mass="29082">MNLLLCKNEWRIGNGDRFLIEEPKRISHILKILNKKPGDKIKAGLINESLGFFVLEEISNSGLTGRYRPLFRPKRRVPEVDLLIAINRPPTVRKILQLAGTWGVRSITFFPTKNSRREYLTSPVWKREETETELIEGMEQGKNVFLPEIKIEFRKNAETLFSQYETESRFSHSFVLDRKGNSLSSILAETGIGSGRSPDDDSSRSFLFVIGPESGLVPEEFGFWKRKGFSGIRVSKRILRTETAVAFLLSQLEF</sequence>
<name>A0A2N0B574_9LEPT</name>
<comment type="function">
    <text evidence="8 10">Specifically methylates the N3 position of the uracil ring of uridine 1498 (m3U1498) in 16S rRNA. Acts on the fully assembled 30S ribosomal subunit.</text>
</comment>
<dbReference type="EMBL" id="NPEF02000004">
    <property type="protein sequence ID" value="MDV6234943.1"/>
    <property type="molecule type" value="Genomic_DNA"/>
</dbReference>
<dbReference type="Gene3D" id="3.40.1280.10">
    <property type="match status" value="1"/>
</dbReference>
<evidence type="ECO:0000256" key="6">
    <source>
        <dbReference type="ARBA" id="ARBA00022679"/>
    </source>
</evidence>
<dbReference type="OrthoDB" id="344692at2"/>
<dbReference type="InterPro" id="IPR029026">
    <property type="entry name" value="tRNA_m1G_MTases_N"/>
</dbReference>
<evidence type="ECO:0000313" key="14">
    <source>
        <dbReference type="Proteomes" id="UP000232122"/>
    </source>
</evidence>
<proteinExistence type="inferred from homology"/>
<evidence type="ECO:0000256" key="2">
    <source>
        <dbReference type="ARBA" id="ARBA00005528"/>
    </source>
</evidence>
<evidence type="ECO:0000313" key="12">
    <source>
        <dbReference type="EMBL" id="MDV6234943.1"/>
    </source>
</evidence>
<dbReference type="GO" id="GO:0005737">
    <property type="term" value="C:cytoplasm"/>
    <property type="evidence" value="ECO:0007669"/>
    <property type="project" value="UniProtKB-SubCell"/>
</dbReference>
<comment type="catalytic activity">
    <reaction evidence="9 10">
        <text>uridine(1498) in 16S rRNA + S-adenosyl-L-methionine = N(3)-methyluridine(1498) in 16S rRNA + S-adenosyl-L-homocysteine + H(+)</text>
        <dbReference type="Rhea" id="RHEA:42920"/>
        <dbReference type="Rhea" id="RHEA-COMP:10283"/>
        <dbReference type="Rhea" id="RHEA-COMP:10284"/>
        <dbReference type="ChEBI" id="CHEBI:15378"/>
        <dbReference type="ChEBI" id="CHEBI:57856"/>
        <dbReference type="ChEBI" id="CHEBI:59789"/>
        <dbReference type="ChEBI" id="CHEBI:65315"/>
        <dbReference type="ChEBI" id="CHEBI:74502"/>
        <dbReference type="EC" id="2.1.1.193"/>
    </reaction>
</comment>
<dbReference type="SUPFAM" id="SSF75217">
    <property type="entry name" value="alpha/beta knot"/>
    <property type="match status" value="1"/>
</dbReference>
<dbReference type="InterPro" id="IPR046886">
    <property type="entry name" value="RsmE_MTase_dom"/>
</dbReference>
<keyword evidence="14" id="KW-1185">Reference proteome</keyword>
<dbReference type="NCBIfam" id="TIGR00046">
    <property type="entry name" value="RsmE family RNA methyltransferase"/>
    <property type="match status" value="1"/>
</dbReference>
<evidence type="ECO:0000256" key="3">
    <source>
        <dbReference type="ARBA" id="ARBA00022490"/>
    </source>
</evidence>
<organism evidence="13">
    <name type="scientific">Leptospira ellisii</name>
    <dbReference type="NCBI Taxonomy" id="2023197"/>
    <lineage>
        <taxon>Bacteria</taxon>
        <taxon>Pseudomonadati</taxon>
        <taxon>Spirochaetota</taxon>
        <taxon>Spirochaetia</taxon>
        <taxon>Leptospirales</taxon>
        <taxon>Leptospiraceae</taxon>
        <taxon>Leptospira</taxon>
    </lineage>
</organism>
<evidence type="ECO:0000256" key="7">
    <source>
        <dbReference type="ARBA" id="ARBA00022691"/>
    </source>
</evidence>
<dbReference type="InterPro" id="IPR029028">
    <property type="entry name" value="Alpha/beta_knot_MTases"/>
</dbReference>
<dbReference type="EMBL" id="NPEF01000229">
    <property type="protein sequence ID" value="PJZ91704.1"/>
    <property type="molecule type" value="Genomic_DNA"/>
</dbReference>
<reference evidence="13" key="1">
    <citation type="submission" date="2017-07" db="EMBL/GenBank/DDBJ databases">
        <title>Leptospira spp. isolated from tropical soils.</title>
        <authorList>
            <person name="Thibeaux R."/>
            <person name="Iraola G."/>
            <person name="Ferres I."/>
            <person name="Bierque E."/>
            <person name="Girault D."/>
            <person name="Soupe-Gilbert M.-E."/>
            <person name="Picardeau M."/>
            <person name="Goarant C."/>
        </authorList>
    </citation>
    <scope>NUCLEOTIDE SEQUENCE [LARGE SCALE GENOMIC DNA]</scope>
    <source>
        <strain evidence="13">ATI7-C-A5</strain>
    </source>
</reference>
<keyword evidence="5 10" id="KW-0489">Methyltransferase</keyword>
<keyword evidence="7 10" id="KW-0949">S-adenosyl-L-methionine</keyword>
<dbReference type="Pfam" id="PF04452">
    <property type="entry name" value="Methyltrans_RNA"/>
    <property type="match status" value="1"/>
</dbReference>
<comment type="similarity">
    <text evidence="2 10">Belongs to the RNA methyltransferase RsmE family.</text>
</comment>
<dbReference type="InterPro" id="IPR006700">
    <property type="entry name" value="RsmE"/>
</dbReference>
<dbReference type="CDD" id="cd18084">
    <property type="entry name" value="RsmE-like"/>
    <property type="match status" value="1"/>
</dbReference>
<dbReference type="PIRSF" id="PIRSF015601">
    <property type="entry name" value="MTase_slr0722"/>
    <property type="match status" value="1"/>
</dbReference>
<accession>A0A2N0B574</accession>
<evidence type="ECO:0000259" key="11">
    <source>
        <dbReference type="Pfam" id="PF04452"/>
    </source>
</evidence>
<evidence type="ECO:0000256" key="8">
    <source>
        <dbReference type="ARBA" id="ARBA00025699"/>
    </source>
</evidence>
<keyword evidence="4 10" id="KW-0698">rRNA processing</keyword>
<evidence type="ECO:0000313" key="13">
    <source>
        <dbReference type="EMBL" id="PJZ91704.1"/>
    </source>
</evidence>
<dbReference type="AlphaFoldDB" id="A0A2N0B574"/>
<accession>A0A2N0BJ51</accession>
<dbReference type="PANTHER" id="PTHR30027:SF3">
    <property type="entry name" value="16S RRNA (URACIL(1498)-N(3))-METHYLTRANSFERASE"/>
    <property type="match status" value="1"/>
</dbReference>
<dbReference type="Proteomes" id="UP000232122">
    <property type="component" value="Unassembled WGS sequence"/>
</dbReference>
<keyword evidence="3 10" id="KW-0963">Cytoplasm</keyword>
<evidence type="ECO:0000256" key="5">
    <source>
        <dbReference type="ARBA" id="ARBA00022603"/>
    </source>
</evidence>
<dbReference type="EC" id="2.1.1.193" evidence="10"/>
<gene>
    <name evidence="12" type="ORF">CH379_004785</name>
    <name evidence="13" type="ORF">CH379_17175</name>
</gene>
<reference evidence="12" key="3">
    <citation type="submission" date="2023-10" db="EMBL/GenBank/DDBJ databases">
        <authorList>
            <person name="Picardeau M."/>
            <person name="Thibeaux R."/>
        </authorList>
    </citation>
    <scope>NUCLEOTIDE SEQUENCE</scope>
    <source>
        <strain evidence="12">ATI7-C-A5</strain>
    </source>
</reference>
<dbReference type="GO" id="GO:0070042">
    <property type="term" value="F:rRNA (uridine-N3-)-methyltransferase activity"/>
    <property type="evidence" value="ECO:0007669"/>
    <property type="project" value="TreeGrafter"/>
</dbReference>
<protein>
    <recommendedName>
        <fullName evidence="10">Ribosomal RNA small subunit methyltransferase E</fullName>
        <ecNumber evidence="10">2.1.1.193</ecNumber>
    </recommendedName>
</protein>
<evidence type="ECO:0000256" key="4">
    <source>
        <dbReference type="ARBA" id="ARBA00022552"/>
    </source>
</evidence>
<dbReference type="GO" id="GO:0070475">
    <property type="term" value="P:rRNA base methylation"/>
    <property type="evidence" value="ECO:0007669"/>
    <property type="project" value="TreeGrafter"/>
</dbReference>
<comment type="subcellular location">
    <subcellularLocation>
        <location evidence="1 10">Cytoplasm</location>
    </subcellularLocation>
</comment>
<comment type="caution">
    <text evidence="13">The sequence shown here is derived from an EMBL/GenBank/DDBJ whole genome shotgun (WGS) entry which is preliminary data.</text>
</comment>
<reference evidence="12 14" key="2">
    <citation type="journal article" date="2018" name="Microb. Genom.">
        <title>Deciphering the unexplored Leptospira diversity from soils uncovers genomic evolution to virulence.</title>
        <authorList>
            <person name="Thibeaux R."/>
            <person name="Iraola G."/>
            <person name="Ferres I."/>
            <person name="Bierque E."/>
            <person name="Girault D."/>
            <person name="Soupe-Gilbert M.E."/>
            <person name="Picardeau M."/>
            <person name="Goarant C."/>
        </authorList>
    </citation>
    <scope>NUCLEOTIDE SEQUENCE [LARGE SCALE GENOMIC DNA]</scope>
    <source>
        <strain evidence="12 14">ATI7-C-A5</strain>
    </source>
</reference>
<keyword evidence="6 10" id="KW-0808">Transferase</keyword>
<evidence type="ECO:0000256" key="1">
    <source>
        <dbReference type="ARBA" id="ARBA00004496"/>
    </source>
</evidence>
<dbReference type="PANTHER" id="PTHR30027">
    <property type="entry name" value="RIBOSOMAL RNA SMALL SUBUNIT METHYLTRANSFERASE E"/>
    <property type="match status" value="1"/>
</dbReference>
<feature type="domain" description="Ribosomal RNA small subunit methyltransferase E methyltransferase" evidence="11">
    <location>
        <begin position="78"/>
        <end position="252"/>
    </location>
</feature>
<evidence type="ECO:0000256" key="9">
    <source>
        <dbReference type="ARBA" id="ARBA00047944"/>
    </source>
</evidence>